<dbReference type="SUPFAM" id="SSF52540">
    <property type="entry name" value="P-loop containing nucleoside triphosphate hydrolases"/>
    <property type="match status" value="1"/>
</dbReference>
<evidence type="ECO:0000256" key="5">
    <source>
        <dbReference type="RuleBase" id="RU004347"/>
    </source>
</evidence>
<protein>
    <recommendedName>
        <fullName evidence="1 5">Adenylyl-sulfate kinase</fullName>
        <ecNumber evidence="1 5">2.7.1.25</ecNumber>
    </recommendedName>
</protein>
<sequence>MFTLWFMGRPSAGKSTLASRVEDRLVAMDYPIENLDGDDIRKHLHPDLGFSREDRRTNNRRTAYVAKLLNRNEIPVIVGMITPFRDSQEQARDIIEDEGDFILVYVKCSVKSAENRDPKGLYEKARDGNIEKFTGINHPFQEPLNPEIIVDTEEQSVEEGGDHVLSQLETRGLLEEQLNDDYNISITSSEEQKITDRLKNLGYLDG</sequence>
<evidence type="ECO:0000256" key="2">
    <source>
        <dbReference type="ARBA" id="ARBA00022679"/>
    </source>
</evidence>
<dbReference type="Proteomes" id="UP001596333">
    <property type="component" value="Unassembled WGS sequence"/>
</dbReference>
<dbReference type="Pfam" id="PF01583">
    <property type="entry name" value="APS_kinase"/>
    <property type="match status" value="1"/>
</dbReference>
<comment type="similarity">
    <text evidence="5">Belongs to the APS kinase family.</text>
</comment>
<name>A0ABD5UTG9_9EURY</name>
<organism evidence="7 8">
    <name type="scientific">Halorubrum trueperi</name>
    <dbReference type="NCBI Taxonomy" id="2004704"/>
    <lineage>
        <taxon>Archaea</taxon>
        <taxon>Methanobacteriati</taxon>
        <taxon>Methanobacteriota</taxon>
        <taxon>Stenosarchaea group</taxon>
        <taxon>Halobacteria</taxon>
        <taxon>Halobacteriales</taxon>
        <taxon>Haloferacaceae</taxon>
        <taxon>Halorubrum</taxon>
    </lineage>
</organism>
<comment type="pathway">
    <text evidence="5">Sulfur metabolism; hydrogen sulfide biosynthesis; sulfite from sulfate: step 2/3.</text>
</comment>
<keyword evidence="2 5" id="KW-0808">Transferase</keyword>
<dbReference type="Gene3D" id="3.40.50.300">
    <property type="entry name" value="P-loop containing nucleotide triphosphate hydrolases"/>
    <property type="match status" value="1"/>
</dbReference>
<comment type="catalytic activity">
    <reaction evidence="5">
        <text>adenosine 5'-phosphosulfate + ATP = 3'-phosphoadenylyl sulfate + ADP + H(+)</text>
        <dbReference type="Rhea" id="RHEA:24152"/>
        <dbReference type="ChEBI" id="CHEBI:15378"/>
        <dbReference type="ChEBI" id="CHEBI:30616"/>
        <dbReference type="ChEBI" id="CHEBI:58243"/>
        <dbReference type="ChEBI" id="CHEBI:58339"/>
        <dbReference type="ChEBI" id="CHEBI:456216"/>
        <dbReference type="EC" id="2.7.1.25"/>
    </reaction>
</comment>
<reference evidence="7 8" key="1">
    <citation type="journal article" date="2019" name="Int. J. Syst. Evol. Microbiol.">
        <title>The Global Catalogue of Microorganisms (GCM) 10K type strain sequencing project: providing services to taxonomists for standard genome sequencing and annotation.</title>
        <authorList>
            <consortium name="The Broad Institute Genomics Platform"/>
            <consortium name="The Broad Institute Genome Sequencing Center for Infectious Disease"/>
            <person name="Wu L."/>
            <person name="Ma J."/>
        </authorList>
    </citation>
    <scope>NUCLEOTIDE SEQUENCE [LARGE SCALE GENOMIC DNA]</scope>
    <source>
        <strain evidence="7 8">Y73</strain>
    </source>
</reference>
<comment type="caution">
    <text evidence="7">The sequence shown here is derived from an EMBL/GenBank/DDBJ whole genome shotgun (WGS) entry which is preliminary data.</text>
</comment>
<dbReference type="InterPro" id="IPR027417">
    <property type="entry name" value="P-loop_NTPase"/>
</dbReference>
<evidence type="ECO:0000313" key="7">
    <source>
        <dbReference type="EMBL" id="MFC6890216.1"/>
    </source>
</evidence>
<accession>A0ABD5UTG9</accession>
<evidence type="ECO:0000256" key="1">
    <source>
        <dbReference type="ARBA" id="ARBA00012121"/>
    </source>
</evidence>
<dbReference type="EC" id="2.7.1.25" evidence="1 5"/>
<feature type="domain" description="APS kinase" evidence="6">
    <location>
        <begin position="2"/>
        <end position="151"/>
    </location>
</feature>
<comment type="function">
    <text evidence="5">Catalyzes the synthesis of activated sulfate.</text>
</comment>
<dbReference type="AlphaFoldDB" id="A0ABD5UTG9"/>
<evidence type="ECO:0000259" key="6">
    <source>
        <dbReference type="Pfam" id="PF01583"/>
    </source>
</evidence>
<dbReference type="PANTHER" id="PTHR42700">
    <property type="entry name" value="SULFATE ADENYLYLTRANSFERASE"/>
    <property type="match status" value="1"/>
</dbReference>
<dbReference type="NCBIfam" id="TIGR00455">
    <property type="entry name" value="apsK"/>
    <property type="match status" value="1"/>
</dbReference>
<dbReference type="InterPro" id="IPR002891">
    <property type="entry name" value="APS"/>
</dbReference>
<keyword evidence="3 5" id="KW-0547">Nucleotide-binding</keyword>
<dbReference type="InterPro" id="IPR050512">
    <property type="entry name" value="Sulf_AdTrans/APS_kinase"/>
</dbReference>
<keyword evidence="4 5" id="KW-0067">ATP-binding</keyword>
<dbReference type="EMBL" id="JBHSXI010000020">
    <property type="protein sequence ID" value="MFC6890216.1"/>
    <property type="molecule type" value="Genomic_DNA"/>
</dbReference>
<evidence type="ECO:0000256" key="3">
    <source>
        <dbReference type="ARBA" id="ARBA00022741"/>
    </source>
</evidence>
<keyword evidence="8" id="KW-1185">Reference proteome</keyword>
<keyword evidence="5 7" id="KW-0418">Kinase</keyword>
<proteinExistence type="inferred from homology"/>
<dbReference type="GO" id="GO:0004020">
    <property type="term" value="F:adenylylsulfate kinase activity"/>
    <property type="evidence" value="ECO:0007669"/>
    <property type="project" value="UniProtKB-EC"/>
</dbReference>
<dbReference type="CDD" id="cd02027">
    <property type="entry name" value="APSK"/>
    <property type="match status" value="1"/>
</dbReference>
<dbReference type="GO" id="GO:0005524">
    <property type="term" value="F:ATP binding"/>
    <property type="evidence" value="ECO:0007669"/>
    <property type="project" value="UniProtKB-KW"/>
</dbReference>
<gene>
    <name evidence="7" type="primary">cysC</name>
    <name evidence="7" type="ORF">ACFQEY_14530</name>
</gene>
<evidence type="ECO:0000256" key="4">
    <source>
        <dbReference type="ARBA" id="ARBA00022840"/>
    </source>
</evidence>
<dbReference type="NCBIfam" id="NF003013">
    <property type="entry name" value="PRK03846.1"/>
    <property type="match status" value="1"/>
</dbReference>
<dbReference type="PANTHER" id="PTHR42700:SF1">
    <property type="entry name" value="SULFATE ADENYLYLTRANSFERASE"/>
    <property type="match status" value="1"/>
</dbReference>
<dbReference type="RefSeq" id="WP_379769869.1">
    <property type="nucleotide sequence ID" value="NZ_JBHSXI010000020.1"/>
</dbReference>
<evidence type="ECO:0000313" key="8">
    <source>
        <dbReference type="Proteomes" id="UP001596333"/>
    </source>
</evidence>
<dbReference type="InterPro" id="IPR059117">
    <property type="entry name" value="APS_kinase_dom"/>
</dbReference>